<feature type="signal peptide" evidence="1">
    <location>
        <begin position="1"/>
        <end position="25"/>
    </location>
</feature>
<evidence type="ECO:0000256" key="1">
    <source>
        <dbReference type="SAM" id="SignalP"/>
    </source>
</evidence>
<gene>
    <name evidence="2" type="ORF">CIHG_02592</name>
</gene>
<keyword evidence="1" id="KW-0732">Signal</keyword>
<dbReference type="Proteomes" id="UP000054563">
    <property type="component" value="Unassembled WGS sequence"/>
</dbReference>
<protein>
    <submittedName>
        <fullName evidence="2">Uncharacterized protein</fullName>
    </submittedName>
</protein>
<feature type="chain" id="PRO_5005309838" evidence="1">
    <location>
        <begin position="26"/>
        <end position="115"/>
    </location>
</feature>
<evidence type="ECO:0000313" key="3">
    <source>
        <dbReference type="Proteomes" id="UP000054563"/>
    </source>
</evidence>
<name>A0A0J8UC71_COCIT</name>
<accession>A0A0J8UC71</accession>
<dbReference type="AlphaFoldDB" id="A0A0J8UC71"/>
<reference evidence="3" key="1">
    <citation type="journal article" date="2010" name="Genome Res.">
        <title>Population genomic sequencing of Coccidioides fungi reveals recent hybridization and transposon control.</title>
        <authorList>
            <person name="Neafsey D.E."/>
            <person name="Barker B.M."/>
            <person name="Sharpton T.J."/>
            <person name="Stajich J.E."/>
            <person name="Park D.J."/>
            <person name="Whiston E."/>
            <person name="Hung C.-Y."/>
            <person name="McMahan C."/>
            <person name="White J."/>
            <person name="Sykes S."/>
            <person name="Heiman D."/>
            <person name="Young S."/>
            <person name="Zeng Q."/>
            <person name="Abouelleil A."/>
            <person name="Aftuck L."/>
            <person name="Bessette D."/>
            <person name="Brown A."/>
            <person name="FitzGerald M."/>
            <person name="Lui A."/>
            <person name="Macdonald J.P."/>
            <person name="Priest M."/>
            <person name="Orbach M.J."/>
            <person name="Galgiani J.N."/>
            <person name="Kirkland T.N."/>
            <person name="Cole G.T."/>
            <person name="Birren B.W."/>
            <person name="Henn M.R."/>
            <person name="Taylor J.W."/>
            <person name="Rounsley S.D."/>
        </authorList>
    </citation>
    <scope>NUCLEOTIDE SEQUENCE [LARGE SCALE GENOMIC DNA]</scope>
    <source>
        <strain evidence="3">H538.4</strain>
    </source>
</reference>
<proteinExistence type="predicted"/>
<organism evidence="2 3">
    <name type="scientific">Coccidioides immitis H538.4</name>
    <dbReference type="NCBI Taxonomy" id="396776"/>
    <lineage>
        <taxon>Eukaryota</taxon>
        <taxon>Fungi</taxon>
        <taxon>Dikarya</taxon>
        <taxon>Ascomycota</taxon>
        <taxon>Pezizomycotina</taxon>
        <taxon>Eurotiomycetes</taxon>
        <taxon>Eurotiomycetidae</taxon>
        <taxon>Onygenales</taxon>
        <taxon>Onygenaceae</taxon>
        <taxon>Coccidioides</taxon>
    </lineage>
</organism>
<dbReference type="EMBL" id="DS016986">
    <property type="protein sequence ID" value="KMU84808.1"/>
    <property type="molecule type" value="Genomic_DNA"/>
</dbReference>
<sequence length="115" mass="12983">MNVAPHNDCRGGIVLLDILMVVCDAGFGLDESTSRESPSDQAMQLLWKKGRKKRQSGRSILQIRTRFRCQLVIPGPESVPSRSAVVANNGPPSMSWWILLVERCMSDWPYHRQAF</sequence>
<evidence type="ECO:0000313" key="2">
    <source>
        <dbReference type="EMBL" id="KMU84808.1"/>
    </source>
</evidence>
<dbReference type="VEuPathDB" id="FungiDB:CIHG_02592"/>